<protein>
    <submittedName>
        <fullName evidence="2">Uncharacterized protein</fullName>
    </submittedName>
</protein>
<organism evidence="2">
    <name type="scientific">Tanacetum cinerariifolium</name>
    <name type="common">Dalmatian daisy</name>
    <name type="synonym">Chrysanthemum cinerariifolium</name>
    <dbReference type="NCBI Taxonomy" id="118510"/>
    <lineage>
        <taxon>Eukaryota</taxon>
        <taxon>Viridiplantae</taxon>
        <taxon>Streptophyta</taxon>
        <taxon>Embryophyta</taxon>
        <taxon>Tracheophyta</taxon>
        <taxon>Spermatophyta</taxon>
        <taxon>Magnoliopsida</taxon>
        <taxon>eudicotyledons</taxon>
        <taxon>Gunneridae</taxon>
        <taxon>Pentapetalae</taxon>
        <taxon>asterids</taxon>
        <taxon>campanulids</taxon>
        <taxon>Asterales</taxon>
        <taxon>Asteraceae</taxon>
        <taxon>Asteroideae</taxon>
        <taxon>Anthemideae</taxon>
        <taxon>Anthemidinae</taxon>
        <taxon>Tanacetum</taxon>
    </lineage>
</organism>
<reference evidence="2" key="1">
    <citation type="journal article" date="2019" name="Sci. Rep.">
        <title>Draft genome of Tanacetum cinerariifolium, the natural source of mosquito coil.</title>
        <authorList>
            <person name="Yamashiro T."/>
            <person name="Shiraishi A."/>
            <person name="Satake H."/>
            <person name="Nakayama K."/>
        </authorList>
    </citation>
    <scope>NUCLEOTIDE SEQUENCE</scope>
</reference>
<accession>A0A6L2NDP0</accession>
<dbReference type="AlphaFoldDB" id="A0A6L2NDP0"/>
<name>A0A6L2NDP0_TANCI</name>
<dbReference type="EMBL" id="BKCJ010008841">
    <property type="protein sequence ID" value="GEU84200.1"/>
    <property type="molecule type" value="Genomic_DNA"/>
</dbReference>
<feature type="coiled-coil region" evidence="1">
    <location>
        <begin position="110"/>
        <end position="175"/>
    </location>
</feature>
<keyword evidence="1" id="KW-0175">Coiled coil</keyword>
<evidence type="ECO:0000256" key="1">
    <source>
        <dbReference type="SAM" id="Coils"/>
    </source>
</evidence>
<comment type="caution">
    <text evidence="2">The sequence shown here is derived from an EMBL/GenBank/DDBJ whole genome shotgun (WGS) entry which is preliminary data.</text>
</comment>
<gene>
    <name evidence="2" type="ORF">Tci_056178</name>
</gene>
<evidence type="ECO:0000313" key="2">
    <source>
        <dbReference type="EMBL" id="GEU84200.1"/>
    </source>
</evidence>
<sequence length="458" mass="49316">MPVITSATVTTPTADPAAIAKEKLIGSFIFGVDSPSAGGSHPIPGGLSDCTGGDFLIGGIRTVIDPDSNLQKVYKFFASVRGMEHEQLFTEFNVGAARQISLSAEKDALLKATNKEIRSLKDQLVLKEAEVAEAIHLCAEASNFEAVEKSLQSEVAALKERNNLLETDKSRLDVKVADLAASVKVREQEVTDLDAVVTSVKLQNDNLVDQVHKLETSSAGLQEKLAIAKYLNSTEYLFTLGAVVGKAVEKGMQDGLSARITHGAEGRVLTDVVAYNPSAEADFLAVLQHLQSVNFSLIAELKFNKDASIDTIMNLLRIEDNLAKKLGFTESQPHVDQLMVPIHHSSDQHVVGTSTLSRSLDVSSSRVRRIKENIAQHRSAFSDVFVLLSERLFVTALTGTQSTLNVIPATVDTTTALFVTSVSTSLIPPISTDDYEVAHAEGGDSVGADVFRMLTIRS</sequence>
<proteinExistence type="predicted"/>